<evidence type="ECO:0000256" key="1">
    <source>
        <dbReference type="SAM" id="MobiDB-lite"/>
    </source>
</evidence>
<dbReference type="EnsemblProtists" id="EOD38966">
    <property type="protein sequence ID" value="EOD38966"/>
    <property type="gene ID" value="EMIHUDRAFT_260574"/>
</dbReference>
<dbReference type="KEGG" id="ehx:EMIHUDRAFT_260574"/>
<dbReference type="RefSeq" id="XP_005791395.1">
    <property type="nucleotide sequence ID" value="XM_005791338.1"/>
</dbReference>
<dbReference type="GeneID" id="17284238"/>
<accession>A0A0D3KT81</accession>
<protein>
    <submittedName>
        <fullName evidence="2">Uncharacterized protein</fullName>
    </submittedName>
</protein>
<evidence type="ECO:0000313" key="3">
    <source>
        <dbReference type="Proteomes" id="UP000013827"/>
    </source>
</evidence>
<reference evidence="2" key="2">
    <citation type="submission" date="2024-10" db="UniProtKB">
        <authorList>
            <consortium name="EnsemblProtists"/>
        </authorList>
    </citation>
    <scope>IDENTIFICATION</scope>
</reference>
<proteinExistence type="predicted"/>
<reference evidence="3" key="1">
    <citation type="journal article" date="2013" name="Nature">
        <title>Pan genome of the phytoplankton Emiliania underpins its global distribution.</title>
        <authorList>
            <person name="Read B.A."/>
            <person name="Kegel J."/>
            <person name="Klute M.J."/>
            <person name="Kuo A."/>
            <person name="Lefebvre S.C."/>
            <person name="Maumus F."/>
            <person name="Mayer C."/>
            <person name="Miller J."/>
            <person name="Monier A."/>
            <person name="Salamov A."/>
            <person name="Young J."/>
            <person name="Aguilar M."/>
            <person name="Claverie J.M."/>
            <person name="Frickenhaus S."/>
            <person name="Gonzalez K."/>
            <person name="Herman E.K."/>
            <person name="Lin Y.C."/>
            <person name="Napier J."/>
            <person name="Ogata H."/>
            <person name="Sarno A.F."/>
            <person name="Shmutz J."/>
            <person name="Schroeder D."/>
            <person name="de Vargas C."/>
            <person name="Verret F."/>
            <person name="von Dassow P."/>
            <person name="Valentin K."/>
            <person name="Van de Peer Y."/>
            <person name="Wheeler G."/>
            <person name="Dacks J.B."/>
            <person name="Delwiche C.F."/>
            <person name="Dyhrman S.T."/>
            <person name="Glockner G."/>
            <person name="John U."/>
            <person name="Richards T."/>
            <person name="Worden A.Z."/>
            <person name="Zhang X."/>
            <person name="Grigoriev I.V."/>
            <person name="Allen A.E."/>
            <person name="Bidle K."/>
            <person name="Borodovsky M."/>
            <person name="Bowler C."/>
            <person name="Brownlee C."/>
            <person name="Cock J.M."/>
            <person name="Elias M."/>
            <person name="Gladyshev V.N."/>
            <person name="Groth M."/>
            <person name="Guda C."/>
            <person name="Hadaegh A."/>
            <person name="Iglesias-Rodriguez M.D."/>
            <person name="Jenkins J."/>
            <person name="Jones B.M."/>
            <person name="Lawson T."/>
            <person name="Leese F."/>
            <person name="Lindquist E."/>
            <person name="Lobanov A."/>
            <person name="Lomsadze A."/>
            <person name="Malik S.B."/>
            <person name="Marsh M.E."/>
            <person name="Mackinder L."/>
            <person name="Mock T."/>
            <person name="Mueller-Roeber B."/>
            <person name="Pagarete A."/>
            <person name="Parker M."/>
            <person name="Probert I."/>
            <person name="Quesneville H."/>
            <person name="Raines C."/>
            <person name="Rensing S.A."/>
            <person name="Riano-Pachon D.M."/>
            <person name="Richier S."/>
            <person name="Rokitta S."/>
            <person name="Shiraiwa Y."/>
            <person name="Soanes D.M."/>
            <person name="van der Giezen M."/>
            <person name="Wahlund T.M."/>
            <person name="Williams B."/>
            <person name="Wilson W."/>
            <person name="Wolfe G."/>
            <person name="Wurch L.L."/>
        </authorList>
    </citation>
    <scope>NUCLEOTIDE SEQUENCE</scope>
</reference>
<name>A0A0D3KT81_EMIH1</name>
<organism evidence="2 3">
    <name type="scientific">Emiliania huxleyi (strain CCMP1516)</name>
    <dbReference type="NCBI Taxonomy" id="280463"/>
    <lineage>
        <taxon>Eukaryota</taxon>
        <taxon>Haptista</taxon>
        <taxon>Haptophyta</taxon>
        <taxon>Prymnesiophyceae</taxon>
        <taxon>Isochrysidales</taxon>
        <taxon>Noelaerhabdaceae</taxon>
        <taxon>Emiliania</taxon>
    </lineage>
</organism>
<dbReference type="AlphaFoldDB" id="A0A0D3KT81"/>
<evidence type="ECO:0000313" key="2">
    <source>
        <dbReference type="EnsemblProtists" id="EOD38966"/>
    </source>
</evidence>
<dbReference type="PaxDb" id="2903-EOD38966"/>
<dbReference type="Proteomes" id="UP000013827">
    <property type="component" value="Unassembled WGS sequence"/>
</dbReference>
<keyword evidence="3" id="KW-1185">Reference proteome</keyword>
<dbReference type="HOGENOM" id="CLU_2872332_0_0_1"/>
<sequence length="64" mass="7076">MQRWHKDPNGRISGEDGSECYSANYPGKPPAQPSRRAYQRGGTRAESSNTHRTSRKGGADDRQG</sequence>
<feature type="region of interest" description="Disordered" evidence="1">
    <location>
        <begin position="1"/>
        <end position="64"/>
    </location>
</feature>